<gene>
    <name evidence="7" type="primary">GPKOW</name>
</gene>
<dbReference type="InterPro" id="IPR045166">
    <property type="entry name" value="Spp2-like"/>
</dbReference>
<feature type="domain" description="G-patch" evidence="5">
    <location>
        <begin position="197"/>
        <end position="243"/>
    </location>
</feature>
<dbReference type="AlphaFoldDB" id="A0A6P8PAV9"/>
<keyword evidence="3" id="KW-0507">mRNA processing</keyword>
<dbReference type="GO" id="GO:0003676">
    <property type="term" value="F:nucleic acid binding"/>
    <property type="evidence" value="ECO:0007669"/>
    <property type="project" value="InterPro"/>
</dbReference>
<dbReference type="CTD" id="27238"/>
<dbReference type="OrthoDB" id="5577072at2759"/>
<dbReference type="PANTHER" id="PTHR15818">
    <property type="entry name" value="G PATCH AND KOW-CONTAINING"/>
    <property type="match status" value="1"/>
</dbReference>
<dbReference type="CDD" id="cd13152">
    <property type="entry name" value="KOW_GPKOW_A"/>
    <property type="match status" value="1"/>
</dbReference>
<comment type="similarity">
    <text evidence="3">Belongs to the MOS2 family.</text>
</comment>
<proteinExistence type="inferred from homology"/>
<dbReference type="InterPro" id="IPR000467">
    <property type="entry name" value="G_patch_dom"/>
</dbReference>
<dbReference type="GO" id="GO:0005681">
    <property type="term" value="C:spliceosomal complex"/>
    <property type="evidence" value="ECO:0007669"/>
    <property type="project" value="TreeGrafter"/>
</dbReference>
<feature type="compositionally biased region" description="Basic and acidic residues" evidence="4">
    <location>
        <begin position="243"/>
        <end position="262"/>
    </location>
</feature>
<evidence type="ECO:0000256" key="4">
    <source>
        <dbReference type="SAM" id="MobiDB-lite"/>
    </source>
</evidence>
<dbReference type="RefSeq" id="XP_033778075.1">
    <property type="nucleotide sequence ID" value="XM_033922184.1"/>
</dbReference>
<accession>A0A6P8PAV9</accession>
<feature type="region of interest" description="Disordered" evidence="4">
    <location>
        <begin position="231"/>
        <end position="278"/>
    </location>
</feature>
<dbReference type="GeneID" id="117349130"/>
<comment type="subcellular location">
    <subcellularLocation>
        <location evidence="1 3">Nucleus</location>
    </subcellularLocation>
</comment>
<comment type="function">
    <text evidence="3">RNA-binding protein involved in pre-mRNA splicing.</text>
</comment>
<organism evidence="6 7">
    <name type="scientific">Geotrypetes seraphini</name>
    <name type="common">Gaboon caecilian</name>
    <name type="synonym">Caecilia seraphini</name>
    <dbReference type="NCBI Taxonomy" id="260995"/>
    <lineage>
        <taxon>Eukaryota</taxon>
        <taxon>Metazoa</taxon>
        <taxon>Chordata</taxon>
        <taxon>Craniata</taxon>
        <taxon>Vertebrata</taxon>
        <taxon>Euteleostomi</taxon>
        <taxon>Amphibia</taxon>
        <taxon>Gymnophiona</taxon>
        <taxon>Geotrypetes</taxon>
    </lineage>
</organism>
<dbReference type="KEGG" id="gsh:117349130"/>
<dbReference type="SUPFAM" id="SSF50104">
    <property type="entry name" value="Translation proteins SH3-like domain"/>
    <property type="match status" value="1"/>
</dbReference>
<protein>
    <recommendedName>
        <fullName evidence="3">G-patch domain and KOW motifs-containing protein</fullName>
    </recommendedName>
</protein>
<dbReference type="InParanoid" id="A0A6P8PAV9"/>
<keyword evidence="3" id="KW-0508">mRNA splicing</keyword>
<feature type="region of interest" description="Disordered" evidence="4">
    <location>
        <begin position="338"/>
        <end position="398"/>
    </location>
</feature>
<dbReference type="InterPro" id="IPR041993">
    <property type="entry name" value="GPKOW_KOW1"/>
</dbReference>
<evidence type="ECO:0000313" key="6">
    <source>
        <dbReference type="Proteomes" id="UP000515159"/>
    </source>
</evidence>
<dbReference type="GO" id="GO:0000398">
    <property type="term" value="P:mRNA splicing, via spliceosome"/>
    <property type="evidence" value="ECO:0007669"/>
    <property type="project" value="UniProtKB-UniRule"/>
</dbReference>
<keyword evidence="2 3" id="KW-0539">Nucleus</keyword>
<keyword evidence="6" id="KW-1185">Reference proteome</keyword>
<dbReference type="InterPro" id="IPR026822">
    <property type="entry name" value="Spp2/MOS2_G-patch"/>
</dbReference>
<evidence type="ECO:0000256" key="3">
    <source>
        <dbReference type="RuleBase" id="RU369096"/>
    </source>
</evidence>
<dbReference type="PANTHER" id="PTHR15818:SF2">
    <property type="entry name" value="G-PATCH DOMAIN AND KOW MOTIFS-CONTAINING PROTEIN"/>
    <property type="match status" value="1"/>
</dbReference>
<feature type="region of interest" description="Disordered" evidence="4">
    <location>
        <begin position="107"/>
        <end position="129"/>
    </location>
</feature>
<feature type="compositionally biased region" description="Basic and acidic residues" evidence="4">
    <location>
        <begin position="114"/>
        <end position="127"/>
    </location>
</feature>
<evidence type="ECO:0000313" key="7">
    <source>
        <dbReference type="RefSeq" id="XP_033778075.1"/>
    </source>
</evidence>
<reference evidence="7" key="1">
    <citation type="submission" date="2025-08" db="UniProtKB">
        <authorList>
            <consortium name="RefSeq"/>
        </authorList>
    </citation>
    <scope>IDENTIFICATION</scope>
</reference>
<dbReference type="Pfam" id="PF12656">
    <property type="entry name" value="G-patch_2"/>
    <property type="match status" value="1"/>
</dbReference>
<evidence type="ECO:0000256" key="1">
    <source>
        <dbReference type="ARBA" id="ARBA00004123"/>
    </source>
</evidence>
<dbReference type="Pfam" id="PF25088">
    <property type="entry name" value="GPKOW_C"/>
    <property type="match status" value="1"/>
</dbReference>
<dbReference type="Gene3D" id="2.30.30.140">
    <property type="match status" value="1"/>
</dbReference>
<sequence>MTVSAAGVTRRASHCRLGVVVAGARYAENMAEAACGEVPAAEGAPAPVSFSFSRTAVRKKLPAAEERKKDDKDYLHGVEGKELQSVNPVEAPKELVIPLIQKNRWYTPQSTPCSDKEKGEKQQRPEDGVFSQAVQELIEDSKRSLEDWDDGPKNDPNMAIPLLMQNHVPNGYEDGDKVNVSLRPESATEADYEAIPVEAFGMAMLRGMGWKEGEGIGRTFKQYVKPLEPQLRPKGLGLGADRSALKDLEPVKPKRPRKPGEEKPEDEPQGLVTGGLVQVESGPHKALYGTVEGFDPDNARVMVKLAISGKVVTVTQYSLRLVNRKEFEKYGRDLSRLSKAHREQKEEGRSKLNSKDIETREQKRKHQDGADRESRARKEPKKHANAGAKGSDSSSGGSHWLQRDLRVRFIDKFYKGGRYYNVKMTIEDVLTPDTCICRTEDGQILDGIRESMLETVIPKAEDSWIMVVLGPHRGQDRSQAEAVGHIDLSATEQTRKCRLPISLHGGSKPIQFHVEEKQISHLKSRERSTHSCHITL</sequence>
<dbReference type="Proteomes" id="UP000515159">
    <property type="component" value="Chromosome 1"/>
</dbReference>
<name>A0A6P8PAV9_GEOSA</name>
<evidence type="ECO:0000259" key="5">
    <source>
        <dbReference type="PROSITE" id="PS50174"/>
    </source>
</evidence>
<dbReference type="InterPro" id="IPR008991">
    <property type="entry name" value="Translation_prot_SH3-like_sf"/>
</dbReference>
<dbReference type="PROSITE" id="PS50174">
    <property type="entry name" value="G_PATCH"/>
    <property type="match status" value="1"/>
</dbReference>
<evidence type="ECO:0000256" key="2">
    <source>
        <dbReference type="ARBA" id="ARBA00023242"/>
    </source>
</evidence>
<dbReference type="SMART" id="SM00443">
    <property type="entry name" value="G_patch"/>
    <property type="match status" value="1"/>
</dbReference>
<feature type="compositionally biased region" description="Basic and acidic residues" evidence="4">
    <location>
        <begin position="338"/>
        <end position="377"/>
    </location>
</feature>
<dbReference type="FunCoup" id="A0A6P8PAV9">
    <property type="interactions" value="3443"/>
</dbReference>